<dbReference type="SUPFAM" id="SSF48371">
    <property type="entry name" value="ARM repeat"/>
    <property type="match status" value="1"/>
</dbReference>
<dbReference type="InterPro" id="IPR016024">
    <property type="entry name" value="ARM-type_fold"/>
</dbReference>
<evidence type="ECO:0000256" key="2">
    <source>
        <dbReference type="ARBA" id="ARBA00023043"/>
    </source>
</evidence>
<dbReference type="EMBL" id="BAAATE010000017">
    <property type="protein sequence ID" value="GAA2675862.1"/>
    <property type="molecule type" value="Genomic_DNA"/>
</dbReference>
<dbReference type="InterPro" id="IPR011989">
    <property type="entry name" value="ARM-like"/>
</dbReference>
<dbReference type="SUPFAM" id="SSF48403">
    <property type="entry name" value="Ankyrin repeat"/>
    <property type="match status" value="1"/>
</dbReference>
<comment type="caution">
    <text evidence="4">The sequence shown here is derived from an EMBL/GenBank/DDBJ whole genome shotgun (WGS) entry which is preliminary data.</text>
</comment>
<name>A0ABP6EXG8_9ACTN</name>
<feature type="repeat" description="ANK" evidence="3">
    <location>
        <begin position="121"/>
        <end position="153"/>
    </location>
</feature>
<protein>
    <recommendedName>
        <fullName evidence="6">Ankryin</fullName>
    </recommendedName>
</protein>
<evidence type="ECO:0000313" key="4">
    <source>
        <dbReference type="EMBL" id="GAA2675862.1"/>
    </source>
</evidence>
<evidence type="ECO:0008006" key="6">
    <source>
        <dbReference type="Google" id="ProtNLM"/>
    </source>
</evidence>
<keyword evidence="5" id="KW-1185">Reference proteome</keyword>
<proteinExistence type="predicted"/>
<dbReference type="PROSITE" id="PS50088">
    <property type="entry name" value="ANK_REPEAT"/>
    <property type="match status" value="2"/>
</dbReference>
<sequence>MGIQVEIQVRGLGCARVRDMHEEQLYRAALAGNLETVSDLLAGGADPNVVSEGEDEGLPLCGAAAWNHVPVVGALLAAGADVNGREPGGWQALAWAAANGHAESAQVLIEAGAEVDAANDAGDTPLTLAARRGALGVVQVLLAAGADVGKYDGDGDSALDIAADWVGVHLESALLDQIQHDGPDDRQYVVTRQYAKDGTELVTVTALTADGERTVEAQAQRGHAAIATVLEEAEGVETPVEQLVARALAHRDTDEDAETWWIVADNLARRGDEATYEALSRLCVSEDAREREFGVDAIAQFGVTEDGEKPYRERTLPLLQKMATTEGNPQVLRSVLSALGHQGDHRALPQVLDIIGRPGHKRTMTDAIALADVLPNDHAEGLALLIDMTGDSDEEVRDWATTGLANLDADTPGIREALAARLTDTDLHTVAEAARGLALRKDERARQGIERVLAESDDDYARDVAEEARTTLGS</sequence>
<dbReference type="SMART" id="SM00248">
    <property type="entry name" value="ANK"/>
    <property type="match status" value="4"/>
</dbReference>
<dbReference type="Pfam" id="PF00023">
    <property type="entry name" value="Ank"/>
    <property type="match status" value="1"/>
</dbReference>
<evidence type="ECO:0000256" key="3">
    <source>
        <dbReference type="PROSITE-ProRule" id="PRU00023"/>
    </source>
</evidence>
<dbReference type="Pfam" id="PF13646">
    <property type="entry name" value="HEAT_2"/>
    <property type="match status" value="1"/>
</dbReference>
<dbReference type="PANTHER" id="PTHR24171:SF10">
    <property type="entry name" value="ANKYRIN REPEAT DOMAIN-CONTAINING PROTEIN 29-LIKE"/>
    <property type="match status" value="1"/>
</dbReference>
<keyword evidence="1" id="KW-0677">Repeat</keyword>
<dbReference type="Proteomes" id="UP001501666">
    <property type="component" value="Unassembled WGS sequence"/>
</dbReference>
<dbReference type="InterPro" id="IPR002110">
    <property type="entry name" value="Ankyrin_rpt"/>
</dbReference>
<dbReference type="Gene3D" id="1.25.40.20">
    <property type="entry name" value="Ankyrin repeat-containing domain"/>
    <property type="match status" value="2"/>
</dbReference>
<evidence type="ECO:0000256" key="1">
    <source>
        <dbReference type="ARBA" id="ARBA00022737"/>
    </source>
</evidence>
<accession>A0ABP6EXG8</accession>
<dbReference type="Pfam" id="PF12796">
    <property type="entry name" value="Ank_2"/>
    <property type="match status" value="1"/>
</dbReference>
<gene>
    <name evidence="4" type="ORF">GCM10010412_057730</name>
</gene>
<dbReference type="InterPro" id="IPR036770">
    <property type="entry name" value="Ankyrin_rpt-contain_sf"/>
</dbReference>
<organism evidence="4 5">
    <name type="scientific">Nonomuraea recticatena</name>
    <dbReference type="NCBI Taxonomy" id="46178"/>
    <lineage>
        <taxon>Bacteria</taxon>
        <taxon>Bacillati</taxon>
        <taxon>Actinomycetota</taxon>
        <taxon>Actinomycetes</taxon>
        <taxon>Streptosporangiales</taxon>
        <taxon>Streptosporangiaceae</taxon>
        <taxon>Nonomuraea</taxon>
    </lineage>
</organism>
<evidence type="ECO:0000313" key="5">
    <source>
        <dbReference type="Proteomes" id="UP001501666"/>
    </source>
</evidence>
<dbReference type="PANTHER" id="PTHR24171">
    <property type="entry name" value="ANKYRIN REPEAT DOMAIN-CONTAINING PROTEIN 39-RELATED"/>
    <property type="match status" value="1"/>
</dbReference>
<reference evidence="5" key="1">
    <citation type="journal article" date="2019" name="Int. J. Syst. Evol. Microbiol.">
        <title>The Global Catalogue of Microorganisms (GCM) 10K type strain sequencing project: providing services to taxonomists for standard genome sequencing and annotation.</title>
        <authorList>
            <consortium name="The Broad Institute Genomics Platform"/>
            <consortium name="The Broad Institute Genome Sequencing Center for Infectious Disease"/>
            <person name="Wu L."/>
            <person name="Ma J."/>
        </authorList>
    </citation>
    <scope>NUCLEOTIDE SEQUENCE [LARGE SCALE GENOMIC DNA]</scope>
    <source>
        <strain evidence="5">JCM 6835</strain>
    </source>
</reference>
<keyword evidence="2 3" id="KW-0040">ANK repeat</keyword>
<dbReference type="PROSITE" id="PS50297">
    <property type="entry name" value="ANK_REP_REGION"/>
    <property type="match status" value="2"/>
</dbReference>
<dbReference type="Gene3D" id="1.25.10.10">
    <property type="entry name" value="Leucine-rich Repeat Variant"/>
    <property type="match status" value="1"/>
</dbReference>
<feature type="repeat" description="ANK" evidence="3">
    <location>
        <begin position="88"/>
        <end position="120"/>
    </location>
</feature>